<dbReference type="GO" id="GO:0005886">
    <property type="term" value="C:plasma membrane"/>
    <property type="evidence" value="ECO:0007669"/>
    <property type="project" value="UniProtKB-SubCell"/>
</dbReference>
<dbReference type="AlphaFoldDB" id="A0A1I6I6P0"/>
<dbReference type="GO" id="GO:0042910">
    <property type="term" value="F:xenobiotic transmembrane transporter activity"/>
    <property type="evidence" value="ECO:0007669"/>
    <property type="project" value="InterPro"/>
</dbReference>
<sequence>MTNDMTTGNPAKIIFLFALPILLGSVFQQFYSMADTIIVGRFIDYKALAAVGSTGSMSFLILGFVMGLSSGFAVIVAQRFGAKDEEGVRRSVATSIFLCTITTIIFTTLSMVIARPLLVVMNTPDDIFQEAYTYIMIIFAGTGAIMFYNMASSILRALGDSKTPLYFLIISSILNIILDIVFIVTFKMGVAGAALATVVSQIISVILCVFYMIKHYPILHLTRKDFQLNSTFAWKHLSLGLPMAFQFSITAIGVIILQSSLNLFGSVKIAAFTAASKVEGLVCQGAPTFGVAMANYTGQNLGADNIPRIRKGVVASSFLTLGFSFAASFIVILFAEPLTKLFITDVDPMVLDEIYAGAREYLKMCAIFFPSLFLLFIYRNVLQGIGKSFWPLMGGVIELVIRSIVAFTLPKVIGYTGICLAGPLAWVGACVLLFIAYIVTFRKMHSASPS</sequence>
<feature type="transmembrane region" description="Helical" evidence="13">
    <location>
        <begin position="313"/>
        <end position="335"/>
    </location>
</feature>
<feature type="transmembrane region" description="Helical" evidence="13">
    <location>
        <begin position="390"/>
        <end position="409"/>
    </location>
</feature>
<evidence type="ECO:0000256" key="11">
    <source>
        <dbReference type="ARBA" id="ARBA00023136"/>
    </source>
</evidence>
<dbReference type="PANTHER" id="PTHR43298">
    <property type="entry name" value="MULTIDRUG RESISTANCE PROTEIN NORM-RELATED"/>
    <property type="match status" value="1"/>
</dbReference>
<keyword evidence="6" id="KW-0050">Antiport</keyword>
<feature type="transmembrane region" description="Helical" evidence="13">
    <location>
        <begin position="165"/>
        <end position="184"/>
    </location>
</feature>
<comment type="similarity">
    <text evidence="3">Belongs to the multi antimicrobial extrusion (MATE) (TC 2.A.66.1) family.</text>
</comment>
<evidence type="ECO:0000256" key="8">
    <source>
        <dbReference type="ARBA" id="ARBA00022692"/>
    </source>
</evidence>
<protein>
    <recommendedName>
        <fullName evidence="4">Probable multidrug resistance protein NorM</fullName>
    </recommendedName>
    <alternativeName>
        <fullName evidence="12">Multidrug-efflux transporter</fullName>
    </alternativeName>
</protein>
<evidence type="ECO:0000256" key="10">
    <source>
        <dbReference type="ARBA" id="ARBA00023065"/>
    </source>
</evidence>
<feature type="transmembrane region" description="Helical" evidence="13">
    <location>
        <begin position="415"/>
        <end position="439"/>
    </location>
</feature>
<keyword evidence="8 13" id="KW-0812">Transmembrane</keyword>
<dbReference type="InterPro" id="IPR048279">
    <property type="entry name" value="MdtK-like"/>
</dbReference>
<keyword evidence="9 13" id="KW-1133">Transmembrane helix</keyword>
<dbReference type="STRING" id="37658.SAMN05661086_00481"/>
<evidence type="ECO:0000313" key="14">
    <source>
        <dbReference type="EMBL" id="SFR62373.1"/>
    </source>
</evidence>
<evidence type="ECO:0000256" key="2">
    <source>
        <dbReference type="ARBA" id="ARBA00004651"/>
    </source>
</evidence>
<organism evidence="14 15">
    <name type="scientific">Anaeromicropila populeti</name>
    <dbReference type="NCBI Taxonomy" id="37658"/>
    <lineage>
        <taxon>Bacteria</taxon>
        <taxon>Bacillati</taxon>
        <taxon>Bacillota</taxon>
        <taxon>Clostridia</taxon>
        <taxon>Lachnospirales</taxon>
        <taxon>Lachnospiraceae</taxon>
        <taxon>Anaeromicropila</taxon>
    </lineage>
</organism>
<comment type="function">
    <text evidence="1">Multidrug efflux pump.</text>
</comment>
<dbReference type="OrthoDB" id="9776324at2"/>
<feature type="transmembrane region" description="Helical" evidence="13">
    <location>
        <begin position="361"/>
        <end position="378"/>
    </location>
</feature>
<dbReference type="GO" id="GO:0006811">
    <property type="term" value="P:monoatomic ion transport"/>
    <property type="evidence" value="ECO:0007669"/>
    <property type="project" value="UniProtKB-KW"/>
</dbReference>
<evidence type="ECO:0000256" key="1">
    <source>
        <dbReference type="ARBA" id="ARBA00003408"/>
    </source>
</evidence>
<feature type="transmembrane region" description="Helical" evidence="13">
    <location>
        <begin position="190"/>
        <end position="213"/>
    </location>
</feature>
<name>A0A1I6I6P0_9FIRM</name>
<evidence type="ECO:0000256" key="5">
    <source>
        <dbReference type="ARBA" id="ARBA00022448"/>
    </source>
</evidence>
<evidence type="ECO:0000256" key="6">
    <source>
        <dbReference type="ARBA" id="ARBA00022449"/>
    </source>
</evidence>
<comment type="subcellular location">
    <subcellularLocation>
        <location evidence="2">Cell membrane</location>
        <topology evidence="2">Multi-pass membrane protein</topology>
    </subcellularLocation>
</comment>
<dbReference type="InterPro" id="IPR002528">
    <property type="entry name" value="MATE_fam"/>
</dbReference>
<dbReference type="EMBL" id="FOYZ01000002">
    <property type="protein sequence ID" value="SFR62373.1"/>
    <property type="molecule type" value="Genomic_DNA"/>
</dbReference>
<dbReference type="Pfam" id="PF01554">
    <property type="entry name" value="MatE"/>
    <property type="match status" value="2"/>
</dbReference>
<evidence type="ECO:0000256" key="9">
    <source>
        <dbReference type="ARBA" id="ARBA00022989"/>
    </source>
</evidence>
<dbReference type="Proteomes" id="UP000199659">
    <property type="component" value="Unassembled WGS sequence"/>
</dbReference>
<gene>
    <name evidence="14" type="ORF">SAMN05661086_00481</name>
</gene>
<evidence type="ECO:0000256" key="4">
    <source>
        <dbReference type="ARBA" id="ARBA00020268"/>
    </source>
</evidence>
<dbReference type="CDD" id="cd13138">
    <property type="entry name" value="MATE_yoeA_like"/>
    <property type="match status" value="1"/>
</dbReference>
<accession>A0A1I6I6P0</accession>
<evidence type="ECO:0000313" key="15">
    <source>
        <dbReference type="Proteomes" id="UP000199659"/>
    </source>
</evidence>
<evidence type="ECO:0000256" key="12">
    <source>
        <dbReference type="ARBA" id="ARBA00031636"/>
    </source>
</evidence>
<keyword evidence="7" id="KW-1003">Cell membrane</keyword>
<keyword evidence="5" id="KW-0813">Transport</keyword>
<keyword evidence="10" id="KW-0406">Ion transport</keyword>
<feature type="transmembrane region" description="Helical" evidence="13">
    <location>
        <begin position="58"/>
        <end position="80"/>
    </location>
</feature>
<feature type="transmembrane region" description="Helical" evidence="13">
    <location>
        <begin position="92"/>
        <end position="114"/>
    </location>
</feature>
<dbReference type="GO" id="GO:0015297">
    <property type="term" value="F:antiporter activity"/>
    <property type="evidence" value="ECO:0007669"/>
    <property type="project" value="UniProtKB-KW"/>
</dbReference>
<keyword evidence="15" id="KW-1185">Reference proteome</keyword>
<keyword evidence="11 13" id="KW-0472">Membrane</keyword>
<dbReference type="PIRSF" id="PIRSF006603">
    <property type="entry name" value="DinF"/>
    <property type="match status" value="1"/>
</dbReference>
<evidence type="ECO:0000256" key="3">
    <source>
        <dbReference type="ARBA" id="ARBA00010199"/>
    </source>
</evidence>
<dbReference type="RefSeq" id="WP_092559108.1">
    <property type="nucleotide sequence ID" value="NZ_FOYZ01000002.1"/>
</dbReference>
<evidence type="ECO:0000256" key="7">
    <source>
        <dbReference type="ARBA" id="ARBA00022475"/>
    </source>
</evidence>
<reference evidence="14 15" key="1">
    <citation type="submission" date="2016-10" db="EMBL/GenBank/DDBJ databases">
        <authorList>
            <person name="de Groot N.N."/>
        </authorList>
    </citation>
    <scope>NUCLEOTIDE SEQUENCE [LARGE SCALE GENOMIC DNA]</scope>
    <source>
        <strain evidence="14 15">743A</strain>
    </source>
</reference>
<proteinExistence type="inferred from homology"/>
<feature type="transmembrane region" description="Helical" evidence="13">
    <location>
        <begin position="134"/>
        <end position="158"/>
    </location>
</feature>
<dbReference type="InterPro" id="IPR050222">
    <property type="entry name" value="MATE_MdtK"/>
</dbReference>
<evidence type="ECO:0000256" key="13">
    <source>
        <dbReference type="SAM" id="Phobius"/>
    </source>
</evidence>
<dbReference type="NCBIfam" id="TIGR00797">
    <property type="entry name" value="matE"/>
    <property type="match status" value="1"/>
</dbReference>
<dbReference type="PANTHER" id="PTHR43298:SF2">
    <property type="entry name" value="FMN_FAD EXPORTER YEEO-RELATED"/>
    <property type="match status" value="1"/>
</dbReference>